<accession>A2EKK3</accession>
<dbReference type="AlphaFoldDB" id="A2EKK3"/>
<dbReference type="InterPro" id="IPR020683">
    <property type="entry name" value="DUF3447"/>
</dbReference>
<reference evidence="4" key="1">
    <citation type="submission" date="2006-10" db="EMBL/GenBank/DDBJ databases">
        <authorList>
            <person name="Amadeo P."/>
            <person name="Zhao Q."/>
            <person name="Wortman J."/>
            <person name="Fraser-Liggett C."/>
            <person name="Carlton J."/>
        </authorList>
    </citation>
    <scope>NUCLEOTIDE SEQUENCE</scope>
    <source>
        <strain evidence="4">G3</strain>
    </source>
</reference>
<evidence type="ECO:0000313" key="5">
    <source>
        <dbReference type="Proteomes" id="UP000001542"/>
    </source>
</evidence>
<dbReference type="SMART" id="SM00248">
    <property type="entry name" value="ANK"/>
    <property type="match status" value="4"/>
</dbReference>
<evidence type="ECO:0000256" key="1">
    <source>
        <dbReference type="ARBA" id="ARBA00022737"/>
    </source>
</evidence>
<dbReference type="Proteomes" id="UP000001542">
    <property type="component" value="Unassembled WGS sequence"/>
</dbReference>
<feature type="domain" description="DUF3447" evidence="3">
    <location>
        <begin position="197"/>
        <end position="267"/>
    </location>
</feature>
<dbReference type="Gene3D" id="1.25.40.20">
    <property type="entry name" value="Ankyrin repeat-containing domain"/>
    <property type="match status" value="1"/>
</dbReference>
<dbReference type="SMR" id="A2EKK3"/>
<name>A2EKK3_TRIV3</name>
<keyword evidence="2" id="KW-0040">ANK repeat</keyword>
<dbReference type="EMBL" id="DS113414">
    <property type="protein sequence ID" value="EAY06830.1"/>
    <property type="molecule type" value="Genomic_DNA"/>
</dbReference>
<dbReference type="Pfam" id="PF12796">
    <property type="entry name" value="Ank_2"/>
    <property type="match status" value="1"/>
</dbReference>
<dbReference type="Pfam" id="PF11929">
    <property type="entry name" value="DUF3447"/>
    <property type="match status" value="1"/>
</dbReference>
<evidence type="ECO:0000256" key="2">
    <source>
        <dbReference type="ARBA" id="ARBA00023043"/>
    </source>
</evidence>
<dbReference type="PANTHER" id="PTHR24198:SF195">
    <property type="entry name" value="DEATH DOMAIN-CONTAINING PROTEIN"/>
    <property type="match status" value="1"/>
</dbReference>
<dbReference type="STRING" id="5722.A2EKK3"/>
<organism evidence="4 5">
    <name type="scientific">Trichomonas vaginalis (strain ATCC PRA-98 / G3)</name>
    <dbReference type="NCBI Taxonomy" id="412133"/>
    <lineage>
        <taxon>Eukaryota</taxon>
        <taxon>Metamonada</taxon>
        <taxon>Parabasalia</taxon>
        <taxon>Trichomonadida</taxon>
        <taxon>Trichomonadidae</taxon>
        <taxon>Trichomonas</taxon>
    </lineage>
</organism>
<dbReference type="KEGG" id="tva:4764712"/>
<proteinExistence type="predicted"/>
<reference evidence="4" key="2">
    <citation type="journal article" date="2007" name="Science">
        <title>Draft genome sequence of the sexually transmitted pathogen Trichomonas vaginalis.</title>
        <authorList>
            <person name="Carlton J.M."/>
            <person name="Hirt R.P."/>
            <person name="Silva J.C."/>
            <person name="Delcher A.L."/>
            <person name="Schatz M."/>
            <person name="Zhao Q."/>
            <person name="Wortman J.R."/>
            <person name="Bidwell S.L."/>
            <person name="Alsmark U.C.M."/>
            <person name="Besteiro S."/>
            <person name="Sicheritz-Ponten T."/>
            <person name="Noel C.J."/>
            <person name="Dacks J.B."/>
            <person name="Foster P.G."/>
            <person name="Simillion C."/>
            <person name="Van de Peer Y."/>
            <person name="Miranda-Saavedra D."/>
            <person name="Barton G.J."/>
            <person name="Westrop G.D."/>
            <person name="Mueller S."/>
            <person name="Dessi D."/>
            <person name="Fiori P.L."/>
            <person name="Ren Q."/>
            <person name="Paulsen I."/>
            <person name="Zhang H."/>
            <person name="Bastida-Corcuera F.D."/>
            <person name="Simoes-Barbosa A."/>
            <person name="Brown M.T."/>
            <person name="Hayes R.D."/>
            <person name="Mukherjee M."/>
            <person name="Okumura C.Y."/>
            <person name="Schneider R."/>
            <person name="Smith A.J."/>
            <person name="Vanacova S."/>
            <person name="Villalvazo M."/>
            <person name="Haas B.J."/>
            <person name="Pertea M."/>
            <person name="Feldblyum T.V."/>
            <person name="Utterback T.R."/>
            <person name="Shu C.L."/>
            <person name="Osoegawa K."/>
            <person name="de Jong P.J."/>
            <person name="Hrdy I."/>
            <person name="Horvathova L."/>
            <person name="Zubacova Z."/>
            <person name="Dolezal P."/>
            <person name="Malik S.B."/>
            <person name="Logsdon J.M. Jr."/>
            <person name="Henze K."/>
            <person name="Gupta A."/>
            <person name="Wang C.C."/>
            <person name="Dunne R.L."/>
            <person name="Upcroft J.A."/>
            <person name="Upcroft P."/>
            <person name="White O."/>
            <person name="Salzberg S.L."/>
            <person name="Tang P."/>
            <person name="Chiu C.-H."/>
            <person name="Lee Y.-S."/>
            <person name="Embley T.M."/>
            <person name="Coombs G.H."/>
            <person name="Mottram J.C."/>
            <person name="Tachezy J."/>
            <person name="Fraser-Liggett C.M."/>
            <person name="Johnson P.J."/>
        </authorList>
    </citation>
    <scope>NUCLEOTIDE SEQUENCE [LARGE SCALE GENOMIC DNA]</scope>
    <source>
        <strain evidence="4">G3</strain>
    </source>
</reference>
<dbReference type="RefSeq" id="XP_001319053.1">
    <property type="nucleotide sequence ID" value="XM_001319018.1"/>
</dbReference>
<dbReference type="InterPro" id="IPR036770">
    <property type="entry name" value="Ankyrin_rpt-contain_sf"/>
</dbReference>
<dbReference type="SUPFAM" id="SSF48403">
    <property type="entry name" value="Ankyrin repeat"/>
    <property type="match status" value="1"/>
</dbReference>
<dbReference type="InterPro" id="IPR002110">
    <property type="entry name" value="Ankyrin_rpt"/>
</dbReference>
<dbReference type="VEuPathDB" id="TrichDB:TVAGG3_0412380"/>
<sequence length="411" mass="47640">MSSIQPKIAIHCFSYDKITENFRPIAHIEDQIFNINETNYNQNLEQLKFGLEKNAFYISRCISKAATFKLFNWKLYYKLITDLHINLSTITAHYFKEYIRKYKDPSYISYDFNENYTLSDIESVFIPKTPEYEASHNNISYFKSLTIDDQLIKRETWIPLDFEFFFTEKCGQKVNLLDIAALCGSADVFEYLLANGFKITSRSTYFALIGGNIDISMKCLNVIWMSDAIHVAVAAHQNNLLNYLVENGFNIRIPLSIIFYEFNTYAFGNLVGQNIAKIDKMMSKFYIKNLTASIRFNLACYANYFIENNVADNVNEFGYSNLCISCAYADYEIIEKLIQKNLDVNHQTDDGECPFTIALSRNRFDVCNLLISNGCDFLSKPDDVQKLLLNLKLQNKQKAVQYIESKMNSQK</sequence>
<gene>
    <name evidence="4" type="ORF">TVAG_314050</name>
</gene>
<evidence type="ECO:0000259" key="3">
    <source>
        <dbReference type="Pfam" id="PF11929"/>
    </source>
</evidence>
<keyword evidence="5" id="KW-1185">Reference proteome</keyword>
<dbReference type="OrthoDB" id="6718656at2759"/>
<evidence type="ECO:0000313" key="4">
    <source>
        <dbReference type="EMBL" id="EAY06830.1"/>
    </source>
</evidence>
<dbReference type="InParanoid" id="A2EKK3"/>
<protein>
    <recommendedName>
        <fullName evidence="3">DUF3447 domain-containing protein</fullName>
    </recommendedName>
</protein>
<keyword evidence="1" id="KW-0677">Repeat</keyword>
<dbReference type="VEuPathDB" id="TrichDB:TVAG_314050"/>
<dbReference type="PANTHER" id="PTHR24198">
    <property type="entry name" value="ANKYRIN REPEAT AND PROTEIN KINASE DOMAIN-CONTAINING PROTEIN"/>
    <property type="match status" value="1"/>
</dbReference>